<evidence type="ECO:0000256" key="2">
    <source>
        <dbReference type="PROSITE-ProRule" id="PRU01360"/>
    </source>
</evidence>
<dbReference type="Pfam" id="PF07715">
    <property type="entry name" value="Plug"/>
    <property type="match status" value="1"/>
</dbReference>
<name>A0ABS3YX44_9BACT</name>
<dbReference type="SUPFAM" id="SSF56935">
    <property type="entry name" value="Porins"/>
    <property type="match status" value="1"/>
</dbReference>
<dbReference type="EMBL" id="JAGHKO010000004">
    <property type="protein sequence ID" value="MBO9202500.1"/>
    <property type="molecule type" value="Genomic_DNA"/>
</dbReference>
<feature type="domain" description="TonB-dependent receptor plug" evidence="3">
    <location>
        <begin position="115"/>
        <end position="223"/>
    </location>
</feature>
<keyword evidence="2" id="KW-0998">Cell outer membrane</keyword>
<sequence length="346" mass="35713">MRKAELLTGIAMLICHLLFARQTGITGKITDSKDGTPIANATVKVKGGGATVSNAEGIFTLPHLAAGVMLEISSIGYLTKSVKIVSGKNLSILLDYDPKSLSEVVVTGVGVATSKKKIGISVESITADKLPAVPSGSIDQALVGKIAGAQISSIDGTPGARTNILLRGINSLQSGTRPMILIDGIEVRATDLNALDLSNVERVEVVEGAASATIYGAQGANGAIQIFTKKGKAGKISIDVSSSYGIGTYLNTGDLHKPATHGFKTDANNNVVDNNGVIIQVKPDGTYTAGVNIDGVTQGGIVWNSTSPATDGSKPYGQNLKYYDHFKQLFRSAATINNSISISGGG</sequence>
<organism evidence="4 5">
    <name type="scientific">Niastella soli</name>
    <dbReference type="NCBI Taxonomy" id="2821487"/>
    <lineage>
        <taxon>Bacteria</taxon>
        <taxon>Pseudomonadati</taxon>
        <taxon>Bacteroidota</taxon>
        <taxon>Chitinophagia</taxon>
        <taxon>Chitinophagales</taxon>
        <taxon>Chitinophagaceae</taxon>
        <taxon>Niastella</taxon>
    </lineage>
</organism>
<evidence type="ECO:0000313" key="5">
    <source>
        <dbReference type="Proteomes" id="UP000677244"/>
    </source>
</evidence>
<dbReference type="Gene3D" id="2.60.40.1120">
    <property type="entry name" value="Carboxypeptidase-like, regulatory domain"/>
    <property type="match status" value="1"/>
</dbReference>
<keyword evidence="2" id="KW-0812">Transmembrane</keyword>
<dbReference type="InterPro" id="IPR037066">
    <property type="entry name" value="Plug_dom_sf"/>
</dbReference>
<keyword evidence="2" id="KW-1134">Transmembrane beta strand</keyword>
<comment type="caution">
    <text evidence="4">The sequence shown here is derived from an EMBL/GenBank/DDBJ whole genome shotgun (WGS) entry which is preliminary data.</text>
</comment>
<reference evidence="4 5" key="1">
    <citation type="submission" date="2021-03" db="EMBL/GenBank/DDBJ databases">
        <title>Assistant Professor.</title>
        <authorList>
            <person name="Huq M.A."/>
        </authorList>
    </citation>
    <scope>NUCLEOTIDE SEQUENCE [LARGE SCALE GENOMIC DNA]</scope>
    <source>
        <strain evidence="4 5">MAH-29</strain>
    </source>
</reference>
<comment type="subcellular location">
    <subcellularLocation>
        <location evidence="2">Cell outer membrane</location>
        <topology evidence="2">Multi-pass membrane protein</topology>
    </subcellularLocation>
</comment>
<keyword evidence="2" id="KW-0813">Transport</keyword>
<evidence type="ECO:0000256" key="1">
    <source>
        <dbReference type="ARBA" id="ARBA00022729"/>
    </source>
</evidence>
<dbReference type="PROSITE" id="PS52016">
    <property type="entry name" value="TONB_DEPENDENT_REC_3"/>
    <property type="match status" value="1"/>
</dbReference>
<dbReference type="Pfam" id="PF13715">
    <property type="entry name" value="CarbopepD_reg_2"/>
    <property type="match status" value="1"/>
</dbReference>
<keyword evidence="1" id="KW-0732">Signal</keyword>
<dbReference type="SUPFAM" id="SSF49464">
    <property type="entry name" value="Carboxypeptidase regulatory domain-like"/>
    <property type="match status" value="1"/>
</dbReference>
<evidence type="ECO:0000259" key="3">
    <source>
        <dbReference type="Pfam" id="PF07715"/>
    </source>
</evidence>
<dbReference type="InterPro" id="IPR008969">
    <property type="entry name" value="CarboxyPept-like_regulatory"/>
</dbReference>
<keyword evidence="2" id="KW-0472">Membrane</keyword>
<keyword evidence="5" id="KW-1185">Reference proteome</keyword>
<accession>A0ABS3YX44</accession>
<protein>
    <submittedName>
        <fullName evidence="4">TonB-dependent receptor plug domain-containing protein</fullName>
    </submittedName>
</protein>
<dbReference type="InterPro" id="IPR039426">
    <property type="entry name" value="TonB-dep_rcpt-like"/>
</dbReference>
<dbReference type="Gene3D" id="2.170.130.10">
    <property type="entry name" value="TonB-dependent receptor, plug domain"/>
    <property type="match status" value="1"/>
</dbReference>
<dbReference type="InterPro" id="IPR012910">
    <property type="entry name" value="Plug_dom"/>
</dbReference>
<dbReference type="PANTHER" id="PTHR30069">
    <property type="entry name" value="TONB-DEPENDENT OUTER MEMBRANE RECEPTOR"/>
    <property type="match status" value="1"/>
</dbReference>
<dbReference type="Proteomes" id="UP000677244">
    <property type="component" value="Unassembled WGS sequence"/>
</dbReference>
<proteinExistence type="inferred from homology"/>
<keyword evidence="4" id="KW-0675">Receptor</keyword>
<dbReference type="RefSeq" id="WP_209140545.1">
    <property type="nucleotide sequence ID" value="NZ_JAGHKO010000004.1"/>
</dbReference>
<evidence type="ECO:0000313" key="4">
    <source>
        <dbReference type="EMBL" id="MBO9202500.1"/>
    </source>
</evidence>
<dbReference type="PANTHER" id="PTHR30069:SF29">
    <property type="entry name" value="HEMOGLOBIN AND HEMOGLOBIN-HAPTOGLOBIN-BINDING PROTEIN 1-RELATED"/>
    <property type="match status" value="1"/>
</dbReference>
<gene>
    <name evidence="4" type="ORF">J7I42_19590</name>
</gene>
<comment type="similarity">
    <text evidence="2">Belongs to the TonB-dependent receptor family.</text>
</comment>